<evidence type="ECO:0000256" key="1">
    <source>
        <dbReference type="ARBA" id="ARBA00006940"/>
    </source>
</evidence>
<reference evidence="7" key="1">
    <citation type="submission" date="2025-08" db="UniProtKB">
        <authorList>
            <consortium name="RefSeq"/>
        </authorList>
    </citation>
    <scope>IDENTIFICATION</scope>
    <source>
        <tissue evidence="7">Whole body</tissue>
    </source>
</reference>
<keyword evidence="6" id="KW-1185">Reference proteome</keyword>
<proteinExistence type="inferred from homology"/>
<dbReference type="RefSeq" id="XP_025417381.1">
    <property type="nucleotide sequence ID" value="XM_025561596.1"/>
</dbReference>
<dbReference type="OrthoDB" id="25675at2759"/>
<accession>A0A8B8G466</accession>
<dbReference type="InterPro" id="IPR008401">
    <property type="entry name" value="Apc13"/>
</dbReference>
<dbReference type="GeneID" id="112688427"/>
<comment type="similarity">
    <text evidence="1">Belongs to the APC13 family.</text>
</comment>
<evidence type="ECO:0000256" key="3">
    <source>
        <dbReference type="ARBA" id="ARBA00022776"/>
    </source>
</evidence>
<keyword evidence="4" id="KW-0833">Ubl conjugation pathway</keyword>
<dbReference type="GO" id="GO:0051301">
    <property type="term" value="P:cell division"/>
    <property type="evidence" value="ECO:0007669"/>
    <property type="project" value="UniProtKB-KW"/>
</dbReference>
<evidence type="ECO:0000256" key="5">
    <source>
        <dbReference type="ARBA" id="ARBA00023306"/>
    </source>
</evidence>
<dbReference type="Proteomes" id="UP000694846">
    <property type="component" value="Unplaced"/>
</dbReference>
<protein>
    <submittedName>
        <fullName evidence="7">Anaphase-promoting complex subunit 13</fullName>
    </submittedName>
</protein>
<evidence type="ECO:0000313" key="6">
    <source>
        <dbReference type="Proteomes" id="UP000694846"/>
    </source>
</evidence>
<dbReference type="Pfam" id="PF05839">
    <property type="entry name" value="Apc13p"/>
    <property type="match status" value="1"/>
</dbReference>
<evidence type="ECO:0000313" key="7">
    <source>
        <dbReference type="RefSeq" id="XP_025417381.1"/>
    </source>
</evidence>
<keyword evidence="2" id="KW-0132">Cell division</keyword>
<sequence>MDSNPSVNARLQTLIDDSWRQEIISFDEIVVPIKELPDPEADATDAHLTLTQQDTKWTDLALSNILSDNPLPPPPQNL</sequence>
<dbReference type="AlphaFoldDB" id="A0A8B8G466"/>
<dbReference type="GO" id="GO:0005680">
    <property type="term" value="C:anaphase-promoting complex"/>
    <property type="evidence" value="ECO:0007669"/>
    <property type="project" value="InterPro"/>
</dbReference>
<evidence type="ECO:0000256" key="4">
    <source>
        <dbReference type="ARBA" id="ARBA00022786"/>
    </source>
</evidence>
<organism evidence="6 7">
    <name type="scientific">Sipha flava</name>
    <name type="common">yellow sugarcane aphid</name>
    <dbReference type="NCBI Taxonomy" id="143950"/>
    <lineage>
        <taxon>Eukaryota</taxon>
        <taxon>Metazoa</taxon>
        <taxon>Ecdysozoa</taxon>
        <taxon>Arthropoda</taxon>
        <taxon>Hexapoda</taxon>
        <taxon>Insecta</taxon>
        <taxon>Pterygota</taxon>
        <taxon>Neoptera</taxon>
        <taxon>Paraneoptera</taxon>
        <taxon>Hemiptera</taxon>
        <taxon>Sternorrhyncha</taxon>
        <taxon>Aphidomorpha</taxon>
        <taxon>Aphidoidea</taxon>
        <taxon>Aphididae</taxon>
        <taxon>Sipha</taxon>
    </lineage>
</organism>
<evidence type="ECO:0000256" key="2">
    <source>
        <dbReference type="ARBA" id="ARBA00022618"/>
    </source>
</evidence>
<keyword evidence="5" id="KW-0131">Cell cycle</keyword>
<name>A0A8B8G466_9HEMI</name>
<gene>
    <name evidence="7" type="primary">LOC112688427</name>
</gene>
<keyword evidence="3" id="KW-0498">Mitosis</keyword>